<evidence type="ECO:0000313" key="1">
    <source>
        <dbReference type="EMBL" id="KRY08989.1"/>
    </source>
</evidence>
<keyword evidence="2" id="KW-1185">Reference proteome</keyword>
<evidence type="ECO:0000313" key="2">
    <source>
        <dbReference type="Proteomes" id="UP000054783"/>
    </source>
</evidence>
<proteinExistence type="predicted"/>
<dbReference type="Proteomes" id="UP000054783">
    <property type="component" value="Unassembled WGS sequence"/>
</dbReference>
<accession>A0A0V0Z9E8</accession>
<gene>
    <name evidence="1" type="ORF">T12_10292</name>
</gene>
<name>A0A0V0Z9E8_9BILA</name>
<comment type="caution">
    <text evidence="1">The sequence shown here is derived from an EMBL/GenBank/DDBJ whole genome shotgun (WGS) entry which is preliminary data.</text>
</comment>
<sequence length="90" mass="10491">MKRRWCWRCASGLIQHQEVAILSILPTREWTLLDMLSIIVDVNPRQWGDMQPYNSSVHKSTGVTPAIAMFRRELRLLLYVQIGNPPEQET</sequence>
<organism evidence="1 2">
    <name type="scientific">Trichinella patagoniensis</name>
    <dbReference type="NCBI Taxonomy" id="990121"/>
    <lineage>
        <taxon>Eukaryota</taxon>
        <taxon>Metazoa</taxon>
        <taxon>Ecdysozoa</taxon>
        <taxon>Nematoda</taxon>
        <taxon>Enoplea</taxon>
        <taxon>Dorylaimia</taxon>
        <taxon>Trichinellida</taxon>
        <taxon>Trichinellidae</taxon>
        <taxon>Trichinella</taxon>
    </lineage>
</organism>
<protein>
    <submittedName>
        <fullName evidence="1">Uncharacterized protein</fullName>
    </submittedName>
</protein>
<dbReference type="AlphaFoldDB" id="A0A0V0Z9E8"/>
<reference evidence="1 2" key="1">
    <citation type="submission" date="2015-01" db="EMBL/GenBank/DDBJ databases">
        <title>Evolution of Trichinella species and genotypes.</title>
        <authorList>
            <person name="Korhonen P.K."/>
            <person name="Edoardo P."/>
            <person name="Giuseppe L.R."/>
            <person name="Gasser R.B."/>
        </authorList>
    </citation>
    <scope>NUCLEOTIDE SEQUENCE [LARGE SCALE GENOMIC DNA]</scope>
    <source>
        <strain evidence="1">ISS2496</strain>
    </source>
</reference>
<dbReference type="EMBL" id="JYDQ01000297">
    <property type="protein sequence ID" value="KRY08989.1"/>
    <property type="molecule type" value="Genomic_DNA"/>
</dbReference>
<dbReference type="OrthoDB" id="5832112at2759"/>